<feature type="domain" description="Glycosyl transferase family 1" evidence="13">
    <location>
        <begin position="364"/>
        <end position="487"/>
    </location>
</feature>
<dbReference type="Pfam" id="PF00534">
    <property type="entry name" value="Glycos_transf_1"/>
    <property type="match status" value="1"/>
</dbReference>
<dbReference type="RefSeq" id="XP_022458021.1">
    <property type="nucleotide sequence ID" value="XM_022604217.1"/>
</dbReference>
<keyword evidence="5 12" id="KW-0328">Glycosyltransferase</keyword>
<reference evidence="15" key="1">
    <citation type="submission" date="2013-12" db="EMBL/GenBank/DDBJ databases">
        <authorList>
            <person name="Genoscope - CEA"/>
        </authorList>
    </citation>
    <scope>NUCLEOTIDE SEQUENCE</scope>
    <source>
        <strain evidence="15">CBS 1993</strain>
    </source>
</reference>
<proteinExistence type="inferred from homology"/>
<evidence type="ECO:0000256" key="12">
    <source>
        <dbReference type="RuleBase" id="RU367051"/>
    </source>
</evidence>
<sequence length="595" mass="66778">MATGQTIQVTLLFVVFFIVVTLYRSLTVVLPRYFYVPFNGWKKHVQAAVEKASKLDKPCVLPRSKFATRFGTIRRRLVLASKEPILYSTVPLNTHKDTASGDIKYSQVLRIPQVDRIPETRASEFLLDVNPKVPTDESRKKIFGFFHPYSDASGGGERVLWEAVRDTLAKSEKNIAAVYTFTLSDNTSVSSILASVKSNFGLDFTEYEKNLIFLQLPNTKRWVIDGSKWKHFTLIAQSLASVYVSILAVSALPPDVWVDTMGFPFTYTWISFCLKVPVVSYVHYPLISSDMLGKLNTASLIGSLKYVYWTAILWIYAVAGSYCDIVLCNSTWTKNHISKVWSFNTSAPVICYPPIGSKVNSGGTREKVIVCIAQFRPEKRHSLILEEFSKYLKKTDSLTPYKLVLVGSVRDDNDKQAVEDLKKLAAKYQISHLVELRLNVKHSELQQLLASAEVGLNAMWNEHFGITVVEYLFNGLVPVVHASAGPKLDICVPWNGEELPINEATDSNATGIFFTSEDDPDYAKINNGVTLSDALVLAETMDPTTRDAMLQRERELALAKFGETAFRSKWNDVIDASLAIEQVKRSSRGDVEKVY</sequence>
<name>W6MIP8_9ASCO</name>
<comment type="pathway">
    <text evidence="2 12">Protein modification; protein glycosylation.</text>
</comment>
<dbReference type="PANTHER" id="PTHR45919:SF1">
    <property type="entry name" value="GDP-MAN:MAN(3)GLCNAC(2)-PP-DOL ALPHA-1,2-MANNOSYLTRANSFERASE"/>
    <property type="match status" value="1"/>
</dbReference>
<evidence type="ECO:0000256" key="4">
    <source>
        <dbReference type="ARBA" id="ARBA00022018"/>
    </source>
</evidence>
<dbReference type="PANTHER" id="PTHR45919">
    <property type="entry name" value="GDP-MAN:MAN(3)GLCNAC(2)-PP-DOL ALPHA-1,2-MANNOSYLTRANSFERASE"/>
    <property type="match status" value="1"/>
</dbReference>
<dbReference type="GO" id="GO:0006488">
    <property type="term" value="P:dolichol-linked oligosaccharide biosynthetic process"/>
    <property type="evidence" value="ECO:0007669"/>
    <property type="project" value="EnsemblFungi"/>
</dbReference>
<evidence type="ECO:0000259" key="14">
    <source>
        <dbReference type="Pfam" id="PF15924"/>
    </source>
</evidence>
<comment type="similarity">
    <text evidence="12">Belongs to the glycosyltransferase group 1 family. Glycosyltransferase 4 subfamily.</text>
</comment>
<evidence type="ECO:0000256" key="3">
    <source>
        <dbReference type="ARBA" id="ARBA00012645"/>
    </source>
</evidence>
<dbReference type="InterPro" id="IPR038013">
    <property type="entry name" value="ALG11"/>
</dbReference>
<evidence type="ECO:0000256" key="9">
    <source>
        <dbReference type="ARBA" id="ARBA00022989"/>
    </source>
</evidence>
<dbReference type="UniPathway" id="UPA00378"/>
<reference evidence="15" key="2">
    <citation type="submission" date="2014-02" db="EMBL/GenBank/DDBJ databases">
        <title>Complete DNA sequence of /Kuraishia capsulata/ illustrates novel genomic features among budding yeasts (/Saccharomycotina/).</title>
        <authorList>
            <person name="Morales L."/>
            <person name="Noel B."/>
            <person name="Porcel B."/>
            <person name="Marcet-Houben M."/>
            <person name="Hullo M-F."/>
            <person name="Sacerdot C."/>
            <person name="Tekaia F."/>
            <person name="Leh-Louis V."/>
            <person name="Despons L."/>
            <person name="Khanna V."/>
            <person name="Aury J-M."/>
            <person name="Barbe V."/>
            <person name="Couloux A."/>
            <person name="Labadie K."/>
            <person name="Pelletier E."/>
            <person name="Souciet J-L."/>
            <person name="Boekhout T."/>
            <person name="Gabaldon T."/>
            <person name="Wincker P."/>
            <person name="Dujon B."/>
        </authorList>
    </citation>
    <scope>NUCLEOTIDE SEQUENCE</scope>
    <source>
        <strain evidence="15">CBS 1993</strain>
    </source>
</reference>
<evidence type="ECO:0000256" key="10">
    <source>
        <dbReference type="ARBA" id="ARBA00023136"/>
    </source>
</evidence>
<evidence type="ECO:0000256" key="6">
    <source>
        <dbReference type="ARBA" id="ARBA00022679"/>
    </source>
</evidence>
<dbReference type="EMBL" id="HG793126">
    <property type="protein sequence ID" value="CDK26011.1"/>
    <property type="molecule type" value="Genomic_DNA"/>
</dbReference>
<keyword evidence="7 12" id="KW-0812">Transmembrane</keyword>
<comment type="subcellular location">
    <subcellularLocation>
        <location evidence="1">Endoplasmic reticulum membrane</location>
        <topology evidence="1">Single-pass membrane protein</topology>
    </subcellularLocation>
</comment>
<evidence type="ECO:0000256" key="8">
    <source>
        <dbReference type="ARBA" id="ARBA00022824"/>
    </source>
</evidence>
<evidence type="ECO:0000256" key="11">
    <source>
        <dbReference type="ARBA" id="ARBA00045065"/>
    </source>
</evidence>
<dbReference type="Pfam" id="PF15924">
    <property type="entry name" value="ALG11_N"/>
    <property type="match status" value="1"/>
</dbReference>
<feature type="transmembrane region" description="Helical" evidence="12">
    <location>
        <begin position="6"/>
        <end position="23"/>
    </location>
</feature>
<dbReference type="Gene3D" id="3.40.50.2000">
    <property type="entry name" value="Glycogen Phosphorylase B"/>
    <property type="match status" value="1"/>
</dbReference>
<dbReference type="CDD" id="cd03806">
    <property type="entry name" value="GT4_ALG11-like"/>
    <property type="match status" value="1"/>
</dbReference>
<dbReference type="GeneID" id="34519409"/>
<keyword evidence="9 12" id="KW-1133">Transmembrane helix</keyword>
<comment type="catalytic activity">
    <reaction evidence="11 12">
        <text>an alpha-D-Man-(1-&gt;3)-[alpha-D-Man-(1-&gt;6)]-beta-D-Man-(1-&gt;4)-beta-D-GlcNAc-(1-&gt;4)-alpha-D-GlcNAc-diphospho-di-trans,poly-cis-dolichol + 2 GDP-alpha-D-mannose = an alpha-D-Man-(1-&gt;2)-alpha-D-Man-(1-&gt;2)-alpha-D-Man-(1-&gt;3)-[alpha-D-Man-(1-&gt;6)]-beta-D-Man-(1-&gt;4)-beta-D-GlcNAc-(1-&gt;4)-alpha-D-GlcNAc-diphospho-di-trans,poly-cis-dolichol + 2 GDP + 2 H(+)</text>
        <dbReference type="Rhea" id="RHEA:29523"/>
        <dbReference type="Rhea" id="RHEA-COMP:19515"/>
        <dbReference type="Rhea" id="RHEA-COMP:19516"/>
        <dbReference type="ChEBI" id="CHEBI:15378"/>
        <dbReference type="ChEBI" id="CHEBI:57527"/>
        <dbReference type="ChEBI" id="CHEBI:58189"/>
        <dbReference type="ChEBI" id="CHEBI:132511"/>
        <dbReference type="ChEBI" id="CHEBI:132515"/>
        <dbReference type="EC" id="2.4.1.131"/>
    </reaction>
    <physiologicalReaction direction="left-to-right" evidence="11 12">
        <dbReference type="Rhea" id="RHEA:29524"/>
    </physiologicalReaction>
</comment>
<dbReference type="GO" id="GO:0005789">
    <property type="term" value="C:endoplasmic reticulum membrane"/>
    <property type="evidence" value="ECO:0007669"/>
    <property type="project" value="UniProtKB-SubCell"/>
</dbReference>
<accession>W6MIP8</accession>
<keyword evidence="6 12" id="KW-0808">Transferase</keyword>
<dbReference type="InterPro" id="IPR001296">
    <property type="entry name" value="Glyco_trans_1"/>
</dbReference>
<dbReference type="SUPFAM" id="SSF53756">
    <property type="entry name" value="UDP-Glycosyltransferase/glycogen phosphorylase"/>
    <property type="match status" value="1"/>
</dbReference>
<evidence type="ECO:0000313" key="16">
    <source>
        <dbReference type="Proteomes" id="UP000019384"/>
    </source>
</evidence>
<keyword evidence="8 12" id="KW-0256">Endoplasmic reticulum</keyword>
<dbReference type="AlphaFoldDB" id="W6MIP8"/>
<evidence type="ECO:0000256" key="1">
    <source>
        <dbReference type="ARBA" id="ARBA00004389"/>
    </source>
</evidence>
<dbReference type="Proteomes" id="UP000019384">
    <property type="component" value="Unassembled WGS sequence"/>
</dbReference>
<keyword evidence="16" id="KW-1185">Reference proteome</keyword>
<evidence type="ECO:0000256" key="5">
    <source>
        <dbReference type="ARBA" id="ARBA00022676"/>
    </source>
</evidence>
<evidence type="ECO:0000313" key="15">
    <source>
        <dbReference type="EMBL" id="CDK26011.1"/>
    </source>
</evidence>
<comment type="function">
    <text evidence="12">GDP-Man:Man(3)GlcNAc(2)-PP-Dol alpha-1,2-mannosyltransferase that operates in the biosynthetic pathway of dolichol-linked oligosaccharides, the glycan precursors employed in protein asparagine (N)-glycosylation. The assembly of dolichol-linked oligosaccharides begins on the cytosolic side of the endoplasmic reticulum membrane and finishes in its lumen. The sequential addition of sugars to dolichol pyrophosphate produces dolichol-linked oligosaccharides containing fourteen sugars, including two GlcNAcs, nine mannoses and three glucoses. Once assembled, the oligosaccharide is transferred from the lipid to nascent proteins by oligosaccharyltransferases. Catalyzes, on the cytoplasmic face of the endoplasmic reticulum, the addition of the fourth and fifth mannose residues to the dolichol-linked oligosaccharide chain, to produce Man(5)GlcNAc(2)-PP-dolichol core oligosaccharide.</text>
</comment>
<protein>
    <recommendedName>
        <fullName evidence="4 12">GDP-Man:Man(3)GlcNAc(2)-PP-Dol alpha-1,2-mannosyltransferase</fullName>
        <ecNumber evidence="3 12">2.4.1.131</ecNumber>
    </recommendedName>
</protein>
<dbReference type="OrthoDB" id="2276068at2759"/>
<dbReference type="STRING" id="1382522.W6MIP8"/>
<gene>
    <name evidence="15" type="ORF">KUCA_T00001982001</name>
</gene>
<organism evidence="15 16">
    <name type="scientific">Kuraishia capsulata CBS 1993</name>
    <dbReference type="NCBI Taxonomy" id="1382522"/>
    <lineage>
        <taxon>Eukaryota</taxon>
        <taxon>Fungi</taxon>
        <taxon>Dikarya</taxon>
        <taxon>Ascomycota</taxon>
        <taxon>Saccharomycotina</taxon>
        <taxon>Pichiomycetes</taxon>
        <taxon>Pichiales</taxon>
        <taxon>Pichiaceae</taxon>
        <taxon>Kuraishia</taxon>
    </lineage>
</organism>
<evidence type="ECO:0000256" key="2">
    <source>
        <dbReference type="ARBA" id="ARBA00004922"/>
    </source>
</evidence>
<keyword evidence="10 12" id="KW-0472">Membrane</keyword>
<evidence type="ECO:0000256" key="7">
    <source>
        <dbReference type="ARBA" id="ARBA00022692"/>
    </source>
</evidence>
<dbReference type="HOGENOM" id="CLU_017896_1_1_1"/>
<feature type="domain" description="ALG11 mannosyltransferase N-terminal" evidence="14">
    <location>
        <begin position="141"/>
        <end position="341"/>
    </location>
</feature>
<dbReference type="InterPro" id="IPR031814">
    <property type="entry name" value="ALG11_N"/>
</dbReference>
<evidence type="ECO:0000259" key="13">
    <source>
        <dbReference type="Pfam" id="PF00534"/>
    </source>
</evidence>
<dbReference type="EC" id="2.4.1.131" evidence="3 12"/>
<dbReference type="GO" id="GO:0004377">
    <property type="term" value="F:GDP-Man:Man(3)GlcNAc(2)-PP-Dol alpha-1,2-mannosyltransferase activity"/>
    <property type="evidence" value="ECO:0007669"/>
    <property type="project" value="UniProtKB-UniRule"/>
</dbReference>